<reference evidence="1 2" key="1">
    <citation type="submission" date="2024-02" db="EMBL/GenBank/DDBJ databases">
        <title>STSV induces naive adaptation in Sulfolobus.</title>
        <authorList>
            <person name="Xiang X."/>
            <person name="Song M."/>
        </authorList>
    </citation>
    <scope>NUCLEOTIDE SEQUENCE [LARGE SCALE GENOMIC DNA]</scope>
    <source>
        <strain evidence="1 2">RT2</strain>
    </source>
</reference>
<dbReference type="GeneID" id="89335918"/>
<evidence type="ECO:0000313" key="2">
    <source>
        <dbReference type="Proteomes" id="UP001432202"/>
    </source>
</evidence>
<gene>
    <name evidence="1" type="ORF">V6M85_04080</name>
</gene>
<organism evidence="1 2">
    <name type="scientific">Sulfolobus tengchongensis</name>
    <dbReference type="NCBI Taxonomy" id="207809"/>
    <lineage>
        <taxon>Archaea</taxon>
        <taxon>Thermoproteota</taxon>
        <taxon>Thermoprotei</taxon>
        <taxon>Sulfolobales</taxon>
        <taxon>Sulfolobaceae</taxon>
        <taxon>Sulfolobus</taxon>
    </lineage>
</organism>
<sequence length="81" mass="9327">MGFDQRKWALNWIKGSVISYISGKISLNVLLGRMEKSIKDYNVTVNDVKSLLNSLLLDPTLDVDEEVRKKVEEVLKFLESR</sequence>
<dbReference type="Proteomes" id="UP001432202">
    <property type="component" value="Chromosome"/>
</dbReference>
<name>A0AAX4L266_9CREN</name>
<keyword evidence="2" id="KW-1185">Reference proteome</keyword>
<protein>
    <submittedName>
        <fullName evidence="1">Uncharacterized protein</fullName>
    </submittedName>
</protein>
<dbReference type="RefSeq" id="WP_338603315.1">
    <property type="nucleotide sequence ID" value="NZ_CP146016.1"/>
</dbReference>
<dbReference type="AlphaFoldDB" id="A0AAX4L266"/>
<proteinExistence type="predicted"/>
<accession>A0AAX4L266</accession>
<dbReference type="EMBL" id="CP146016">
    <property type="protein sequence ID" value="WWQ61265.1"/>
    <property type="molecule type" value="Genomic_DNA"/>
</dbReference>
<evidence type="ECO:0000313" key="1">
    <source>
        <dbReference type="EMBL" id="WWQ61265.1"/>
    </source>
</evidence>